<feature type="compositionally biased region" description="Low complexity" evidence="1">
    <location>
        <begin position="2653"/>
        <end position="2668"/>
    </location>
</feature>
<dbReference type="PANTHER" id="PTHR24216">
    <property type="entry name" value="PAXILLIN-RELATED"/>
    <property type="match status" value="1"/>
</dbReference>
<evidence type="ECO:0008006" key="4">
    <source>
        <dbReference type="Google" id="ProtNLM"/>
    </source>
</evidence>
<feature type="compositionally biased region" description="Basic and acidic residues" evidence="1">
    <location>
        <begin position="459"/>
        <end position="469"/>
    </location>
</feature>
<feature type="compositionally biased region" description="Basic and acidic residues" evidence="1">
    <location>
        <begin position="1322"/>
        <end position="1334"/>
    </location>
</feature>
<feature type="compositionally biased region" description="Basic and acidic residues" evidence="1">
    <location>
        <begin position="482"/>
        <end position="495"/>
    </location>
</feature>
<feature type="region of interest" description="Disordered" evidence="1">
    <location>
        <begin position="636"/>
        <end position="656"/>
    </location>
</feature>
<feature type="compositionally biased region" description="Basic and acidic residues" evidence="1">
    <location>
        <begin position="2138"/>
        <end position="2148"/>
    </location>
</feature>
<feature type="compositionally biased region" description="Basic and acidic residues" evidence="1">
    <location>
        <begin position="212"/>
        <end position="235"/>
    </location>
</feature>
<feature type="region of interest" description="Disordered" evidence="1">
    <location>
        <begin position="1174"/>
        <end position="1223"/>
    </location>
</feature>
<feature type="compositionally biased region" description="Basic and acidic residues" evidence="1">
    <location>
        <begin position="2538"/>
        <end position="2555"/>
    </location>
</feature>
<feature type="compositionally biased region" description="Basic and acidic residues" evidence="1">
    <location>
        <begin position="1816"/>
        <end position="1830"/>
    </location>
</feature>
<feature type="compositionally biased region" description="Low complexity" evidence="1">
    <location>
        <begin position="803"/>
        <end position="816"/>
    </location>
</feature>
<dbReference type="EMBL" id="LN714499">
    <property type="protein sequence ID" value="CEL76024.1"/>
    <property type="molecule type" value="Genomic_DNA"/>
</dbReference>
<feature type="compositionally biased region" description="Low complexity" evidence="1">
    <location>
        <begin position="891"/>
        <end position="907"/>
    </location>
</feature>
<feature type="compositionally biased region" description="Basic and acidic residues" evidence="1">
    <location>
        <begin position="269"/>
        <end position="292"/>
    </location>
</feature>
<evidence type="ECO:0000256" key="2">
    <source>
        <dbReference type="SAM" id="Phobius"/>
    </source>
</evidence>
<feature type="compositionally biased region" description="Basic and acidic residues" evidence="1">
    <location>
        <begin position="2570"/>
        <end position="2590"/>
    </location>
</feature>
<feature type="compositionally biased region" description="Polar residues" evidence="1">
    <location>
        <begin position="1336"/>
        <end position="1360"/>
    </location>
</feature>
<feature type="transmembrane region" description="Helical" evidence="2">
    <location>
        <begin position="2495"/>
        <end position="2514"/>
    </location>
</feature>
<feature type="region of interest" description="Disordered" evidence="1">
    <location>
        <begin position="454"/>
        <end position="495"/>
    </location>
</feature>
<feature type="transmembrane region" description="Helical" evidence="2">
    <location>
        <begin position="2422"/>
        <end position="2445"/>
    </location>
</feature>
<feature type="compositionally biased region" description="Basic and acidic residues" evidence="1">
    <location>
        <begin position="1198"/>
        <end position="1223"/>
    </location>
</feature>
<feature type="region of interest" description="Disordered" evidence="1">
    <location>
        <begin position="992"/>
        <end position="1051"/>
    </location>
</feature>
<feature type="region of interest" description="Disordered" evidence="1">
    <location>
        <begin position="269"/>
        <end position="415"/>
    </location>
</feature>
<sequence length="2828" mass="304412">MPPAPAAGLGAGTATGPARMPLAASAVCLLNLLFCLSLLCVYLILEEDLVFPTPTLSPHKLSRLPARVLPALLFVSSPFSPSRHLQEVPERLLPSSASAHAVRRSLVHVPPLRGERRTSSSTSSSSAASSSSAFSALSSLSSVSGEKETEGPFASSSAGGEGGGEDESLGTGREEQPRQNGGERTAPSPPEQADVRQPGGSSSFGDELDASAPHRLENEVIDSRGRKEEESEEPRTGLMLKAATGLLHWFFQKTEDLPLSSAVYRRLESLRKIEADPRGGPAREREGRERGGNDGTVRAATGGSGRQQRDEEENEVSSESVAVERRREETLRRATRSREAPTTHRGEDSPQLLGDIGTSEREGARRNPSCRREEEGRFRECSEKPSSPSVSQKDEEGEEADRGSVSPRVSPASSERLSAEVDAARLLDFAVSHIVIAGLLAEKTQDEDAFASHSAVLRRTREPQARAERASGSSASNAARAQNHEERGEEGQTEKRERELLLDAIARYLYVANPDAFPPPCRREEESGFGARRAPVEDRRLDGGLPRVGDSSSLCFDDFSIFTPSLARRLLMPDKAFRASVSLEHLLQTLAFHHLEEMPMTPPPHLLNQRLTHGVAPFLLPPQRLPGDAVSEVHVHPTAGGDSAPDRAVDASPGRSPLSAAKLRLEDANTARLVGNEVSVQTIADPRSNYLYVLVLYGKDPVYASSLSSDSLPVRYRTRLVVYRRSLSDLLQASLLSQPLRHGVYRQLVRLYPYRHLSDLVGPAFLPALLAAFAAAERNRESGERRASPNLAQKPTRREDPLSPVSPVSPSAVSNSEATLENPPPSPSWFELESPSKFAHHSPSLPGIFSASTHSGNLPSSPESTSSLSPSPRGRTVSAPPTAAGALSPVSASHTTSPLSSPHTRSPISPGLSPSRRTNTRAEARRLLGGFERTAVSAALAAGLQFSVDDEEPSEHLPSSMTVFGRSLPPAVVAIPPETVQEAVERRLRFRLEKKGDETGPELQREDSGDPRPRRGEAARDVPPTSRPPSAFSAEFSASSPSSPARERAPHLAASLFPAPSVENLEKHRKELAQVVEAALSSRGGSLSFLRMPLVLAQISGELVLAYFYTLALLLRESRNCAVSLWNLLEACVEDPESFFLAMHAPTFSKHPWLNLQALHDILRERYGDRPLVRGDRKGDSLVSAGDMGGKRRTRRSARSDEGSEKRPGEKSEAGEAPKVSEVRSRTRDASFFTVPVVMHLGFVMALETARALWRQQKLFVSTVFAALTAATLPEAEDSSQPAGTSQPAPLFPPRAAVSSVSYAFSTEHILAVTGATGDRAAEAARASMEEAEARTTGSASLHDSPLASRSATVGTLLRNTQREEGPAPWQLLQERARPTDSGQSRRGRGERGERRERGGRGERSREERLEEKNVREDGSRPAGAAAQLASRPHSGYASAWDELWSVVAHALTQWAPAGYAVDALVSPFQPEEEQEGGDDPGGALQKKQERAGELEEEEDEEVEGLGGEKGEPRTPEAGALLGEKLPRDANERSRKGEETSSRRRARERETDEEETERDTTRTIPKASSFSPSEDLLSRLLPLLSPTGKRLPLSLEETSRAGSAQNAFISPSTLAASLRGFQVVRSYVFEGEKAWLAVDQETVSAAVVYGQPEGLDVHWKVTFLPHLDETAHRVLTRRKQKLLRSLVNWERGDFAGGRSSANRGEGEAEGTRGCEQSAAHACERRRKEEDAKENGELTDDAGRRAGETSERQGNQQGKSVGETKQDTQGSSRAAQSLGSDRVDAGVHTPDVTTAFGIVVDPGRGGGEEEDEDGNAEEERQGDSEKERKETVPSFVVDEIVVEQASFLRHSGRRSSCSLSTRGGQLQTTEAFSASPLPPQSAGECGKDNSDSILHEFEFATFAFQGSAAVETGSLSSAGLAYTRAGDKYLFRHSISLSSLLSHLKSSLSPDTSPSSSPSALGSPSSSPSPSSSASSPSSSASSPSSSASSPSSLATPSARSSSSSQVSSLPVLDSLVGPRVQQRENLGDVVLLQHVVSDAAAAEPLGAQTPWKQYPTVMSMVVHSTDRSVRYRIFQHSSVPVSPTDPLCPSRLNRRVGLQGGEASPETARQRSRDCVGWTVGRRAGTDHFLRVYQPGENEARGEERGGGHGDGGNASHGVYEFVRRPLWASTPDRRGFAFGYLLKLQMFRLLRRSSRFAGNQEYRNRVDTAEDERLRAEARKAEVGPWRLGPLSGGPLVESTPERANANVHASANAEYSVEEVFRDFWSYAPSFRLLAINEDGSCVAGVTGAFGLFLQLPGGKVVSEASGPSVSVSAEDAAQTEAQKAERARVSTPVVREVDLVAALEQAGAENLDGRQIVGMSFFPLHRFFAPVDPNVVRPEFGAPGRILLTLLLDDGRLLLLYVHPDATVSYPPRPVFHQLLFSISWNNLAIFLYLVLLLLFHFRGQLLLVPPVLNAGAPTPLRFLHLFVALFRPVFSLLLFPLVSLGLAAARALRLVLATFFSLAFILRVLLTRAALRSEPTPPPPTPEAPAPARGADDRGRGAQETRPERAAAEAPPTASETQVAERQTETEEERRQRVRDAREAFLRKQQRNGKAAQPEGDSLPQNMRRRRRGSGEDGEREGAAVSSAFAPSQSRGAVPKASPRPPSPSQDASSSSVDPPVSSSFGPGRLWGVEDSTELRGEPVARRPAAGCGSETKAIAGDSERSPGRQRASSLLPTTLASNSDSLAGSRASSAPASSSMALSSRLSTASGHYEKETRQDADMSPGPRSHAPPSSGTAATEATAVGVFPSSPRPLNLHERRALLAHAALRRSVGGPSRAGEGT</sequence>
<feature type="compositionally biased region" description="Basic and acidic residues" evidence="1">
    <location>
        <begin position="2617"/>
        <end position="2626"/>
    </location>
</feature>
<feature type="compositionally biased region" description="Low complexity" evidence="1">
    <location>
        <begin position="2776"/>
        <end position="2792"/>
    </location>
</feature>
<feature type="compositionally biased region" description="Basic and acidic residues" evidence="1">
    <location>
        <begin position="358"/>
        <end position="383"/>
    </location>
</feature>
<feature type="region of interest" description="Disordered" evidence="1">
    <location>
        <begin position="1694"/>
        <end position="1831"/>
    </location>
</feature>
<feature type="compositionally biased region" description="Low complexity" evidence="1">
    <location>
        <begin position="2556"/>
        <end position="2569"/>
    </location>
</feature>
<feature type="compositionally biased region" description="Acidic residues" evidence="1">
    <location>
        <begin position="1495"/>
        <end position="1504"/>
    </location>
</feature>
<feature type="compositionally biased region" description="Low complexity" evidence="1">
    <location>
        <begin position="470"/>
        <end position="481"/>
    </location>
</feature>
<keyword evidence="2" id="KW-0472">Membrane</keyword>
<evidence type="ECO:0000313" key="3">
    <source>
        <dbReference type="EMBL" id="CEL76024.1"/>
    </source>
</evidence>
<feature type="region of interest" description="Disordered" evidence="1">
    <location>
        <begin position="1945"/>
        <end position="2009"/>
    </location>
</feature>
<feature type="compositionally biased region" description="Pro residues" evidence="1">
    <location>
        <begin position="2523"/>
        <end position="2533"/>
    </location>
</feature>
<keyword evidence="2" id="KW-1133">Transmembrane helix</keyword>
<gene>
    <name evidence="3" type="ORF">BN1205_084090</name>
</gene>
<reference evidence="3" key="1">
    <citation type="journal article" date="2015" name="PLoS ONE">
        <title>Comprehensive Evaluation of Toxoplasma gondii VEG and Neospora caninum LIV Genomes with Tachyzoite Stage Transcriptome and Proteome Defines Novel Transcript Features.</title>
        <authorList>
            <person name="Ramaprasad A."/>
            <person name="Mourier T."/>
            <person name="Naeem R."/>
            <person name="Malas T.B."/>
            <person name="Moussa E."/>
            <person name="Panigrahi A."/>
            <person name="Vermont S.J."/>
            <person name="Otto T.D."/>
            <person name="Wastling J."/>
            <person name="Pain A."/>
        </authorList>
    </citation>
    <scope>NUCLEOTIDE SEQUENCE</scope>
    <source>
        <strain evidence="3">VEG</strain>
    </source>
</reference>
<feature type="compositionally biased region" description="Polar residues" evidence="1">
    <location>
        <begin position="2715"/>
        <end position="2729"/>
    </location>
</feature>
<feature type="compositionally biased region" description="Basic and acidic residues" evidence="1">
    <location>
        <begin position="1721"/>
        <end position="1750"/>
    </location>
</feature>
<feature type="transmembrane region" description="Helical" evidence="2">
    <location>
        <begin position="22"/>
        <end position="45"/>
    </location>
</feature>
<feature type="compositionally biased region" description="Low complexity" evidence="1">
    <location>
        <begin position="859"/>
        <end position="872"/>
    </location>
</feature>
<feature type="region of interest" description="Disordered" evidence="1">
    <location>
        <begin position="1470"/>
        <end position="1573"/>
    </location>
</feature>
<feature type="compositionally biased region" description="Basic and acidic residues" evidence="1">
    <location>
        <begin position="1525"/>
        <end position="1550"/>
    </location>
</feature>
<feature type="compositionally biased region" description="Polar residues" evidence="1">
    <location>
        <begin position="1766"/>
        <end position="1778"/>
    </location>
</feature>
<feature type="region of interest" description="Disordered" evidence="1">
    <location>
        <begin position="104"/>
        <end position="237"/>
    </location>
</feature>
<accession>A0A0F7V0M0</accession>
<organism evidence="3">
    <name type="scientific">Toxoplasma gondii (strain ATCC 50861 / VEG)</name>
    <dbReference type="NCBI Taxonomy" id="432359"/>
    <lineage>
        <taxon>Eukaryota</taxon>
        <taxon>Sar</taxon>
        <taxon>Alveolata</taxon>
        <taxon>Apicomplexa</taxon>
        <taxon>Conoidasida</taxon>
        <taxon>Coccidia</taxon>
        <taxon>Eucoccidiorida</taxon>
        <taxon>Eimeriorina</taxon>
        <taxon>Sarcocystidae</taxon>
        <taxon>Toxoplasma</taxon>
    </lineage>
</organism>
<proteinExistence type="predicted"/>
<feature type="region of interest" description="Disordered" evidence="1">
    <location>
        <begin position="1322"/>
        <end position="1431"/>
    </location>
</feature>
<feature type="compositionally biased region" description="Low complexity" evidence="1">
    <location>
        <begin position="119"/>
        <end position="144"/>
    </location>
</feature>
<feature type="compositionally biased region" description="Basic and acidic residues" evidence="1">
    <location>
        <begin position="322"/>
        <end position="348"/>
    </location>
</feature>
<protein>
    <recommendedName>
        <fullName evidence="4">Transmembrane protein</fullName>
    </recommendedName>
</protein>
<feature type="region of interest" description="Disordered" evidence="1">
    <location>
        <begin position="779"/>
        <end position="919"/>
    </location>
</feature>
<feature type="region of interest" description="Disordered" evidence="1">
    <location>
        <begin position="2520"/>
        <end position="2799"/>
    </location>
</feature>
<evidence type="ECO:0000256" key="1">
    <source>
        <dbReference type="SAM" id="MobiDB-lite"/>
    </source>
</evidence>
<feature type="region of interest" description="Disordered" evidence="1">
    <location>
        <begin position="2129"/>
        <end position="2154"/>
    </location>
</feature>
<feature type="compositionally biased region" description="Basic and acidic residues" evidence="1">
    <location>
        <begin position="2757"/>
        <end position="2766"/>
    </location>
</feature>
<name>A0A0F7V0M0_TOXGV</name>
<keyword evidence="2" id="KW-0812">Transmembrane</keyword>
<feature type="compositionally biased region" description="Low complexity" evidence="1">
    <location>
        <begin position="2730"/>
        <end position="2755"/>
    </location>
</feature>
<feature type="compositionally biased region" description="Basic and acidic residues" evidence="1">
    <location>
        <begin position="992"/>
        <end position="1020"/>
    </location>
</feature>
<feature type="transmembrane region" description="Helical" evidence="2">
    <location>
        <begin position="2466"/>
        <end position="2489"/>
    </location>
</feature>
<feature type="compositionally biased region" description="Low complexity" evidence="1">
    <location>
        <begin position="1028"/>
        <end position="1044"/>
    </location>
</feature>
<feature type="compositionally biased region" description="Basic and acidic residues" evidence="1">
    <location>
        <begin position="1388"/>
        <end position="1420"/>
    </location>
</feature>